<dbReference type="Gene3D" id="1.10.357.10">
    <property type="entry name" value="Tetracycline Repressor, domain 2"/>
    <property type="match status" value="1"/>
</dbReference>
<dbReference type="PRINTS" id="PR00455">
    <property type="entry name" value="HTHTETR"/>
</dbReference>
<protein>
    <recommendedName>
        <fullName evidence="4">HTH tetR-type domain-containing protein</fullName>
    </recommendedName>
</protein>
<gene>
    <name evidence="5" type="ORF">A4R35_18535</name>
</gene>
<proteinExistence type="predicted"/>
<feature type="DNA-binding region" description="H-T-H motif" evidence="2">
    <location>
        <begin position="48"/>
        <end position="67"/>
    </location>
</feature>
<dbReference type="AlphaFoldDB" id="A0A328VL03"/>
<name>A0A328VL03_9CHLR</name>
<organism evidence="5 6">
    <name type="scientific">Thermogemmatispora tikiterensis</name>
    <dbReference type="NCBI Taxonomy" id="1825093"/>
    <lineage>
        <taxon>Bacteria</taxon>
        <taxon>Bacillati</taxon>
        <taxon>Chloroflexota</taxon>
        <taxon>Ktedonobacteria</taxon>
        <taxon>Thermogemmatisporales</taxon>
        <taxon>Thermogemmatisporaceae</taxon>
        <taxon>Thermogemmatispora</taxon>
    </lineage>
</organism>
<accession>A0A328VL03</accession>
<dbReference type="InterPro" id="IPR001647">
    <property type="entry name" value="HTH_TetR"/>
</dbReference>
<reference evidence="5 6" key="1">
    <citation type="submission" date="2016-08" db="EMBL/GenBank/DDBJ databases">
        <title>Analysis of Carbohydrate Active Enzymes in Thermogemmatispora T81 Reveals Carbohydrate Degradation Ability.</title>
        <authorList>
            <person name="Tomazini A."/>
            <person name="Lal S."/>
            <person name="Stott M."/>
            <person name="Henrissat B."/>
            <person name="Polikarpov I."/>
            <person name="Sparling R."/>
            <person name="Levin D.B."/>
        </authorList>
    </citation>
    <scope>NUCLEOTIDE SEQUENCE [LARGE SCALE GENOMIC DNA]</scope>
    <source>
        <strain evidence="5 6">T81</strain>
    </source>
</reference>
<dbReference type="SUPFAM" id="SSF46689">
    <property type="entry name" value="Homeodomain-like"/>
    <property type="match status" value="1"/>
</dbReference>
<dbReference type="InterPro" id="IPR023772">
    <property type="entry name" value="DNA-bd_HTH_TetR-type_CS"/>
</dbReference>
<dbReference type="Pfam" id="PF00440">
    <property type="entry name" value="TetR_N"/>
    <property type="match status" value="1"/>
</dbReference>
<dbReference type="SUPFAM" id="SSF48498">
    <property type="entry name" value="Tetracyclin repressor-like, C-terminal domain"/>
    <property type="match status" value="1"/>
</dbReference>
<evidence type="ECO:0000256" key="3">
    <source>
        <dbReference type="SAM" id="MobiDB-lite"/>
    </source>
</evidence>
<dbReference type="GO" id="GO:0003700">
    <property type="term" value="F:DNA-binding transcription factor activity"/>
    <property type="evidence" value="ECO:0007669"/>
    <property type="project" value="TreeGrafter"/>
</dbReference>
<dbReference type="InterPro" id="IPR050109">
    <property type="entry name" value="HTH-type_TetR-like_transc_reg"/>
</dbReference>
<dbReference type="PROSITE" id="PS01081">
    <property type="entry name" value="HTH_TETR_1"/>
    <property type="match status" value="1"/>
</dbReference>
<dbReference type="InterPro" id="IPR036271">
    <property type="entry name" value="Tet_transcr_reg_TetR-rel_C_sf"/>
</dbReference>
<keyword evidence="6" id="KW-1185">Reference proteome</keyword>
<evidence type="ECO:0000259" key="4">
    <source>
        <dbReference type="PROSITE" id="PS50977"/>
    </source>
</evidence>
<feature type="region of interest" description="Disordered" evidence="3">
    <location>
        <begin position="1"/>
        <end position="24"/>
    </location>
</feature>
<dbReference type="InterPro" id="IPR009057">
    <property type="entry name" value="Homeodomain-like_sf"/>
</dbReference>
<dbReference type="PANTHER" id="PTHR30055:SF226">
    <property type="entry name" value="HTH-TYPE TRANSCRIPTIONAL REGULATOR PKSA"/>
    <property type="match status" value="1"/>
</dbReference>
<dbReference type="PROSITE" id="PS50977">
    <property type="entry name" value="HTH_TETR_2"/>
    <property type="match status" value="1"/>
</dbReference>
<sequence>MKKPARRGAHREQPHSARAREEESEETRRLILQVAQQLFMEYGYRAVTTRQIADACGLTQPALYHYFADKEALYLAMAREELARLKAVLERIARRSEPLAERLRRLASYLLTTTRHDLALMLHDIRYELSAEVRAQLHTLFEESLIAPIATVFSDGLEQGLLRSPSEGGVDPKMAAYLFMSLMSRFVVWGRETLPAVAESRRETLASEQAALLVHVLLYGLAR</sequence>
<dbReference type="Proteomes" id="UP000248706">
    <property type="component" value="Unassembled WGS sequence"/>
</dbReference>
<keyword evidence="1 2" id="KW-0238">DNA-binding</keyword>
<evidence type="ECO:0000313" key="6">
    <source>
        <dbReference type="Proteomes" id="UP000248706"/>
    </source>
</evidence>
<dbReference type="Gene3D" id="1.10.10.60">
    <property type="entry name" value="Homeodomain-like"/>
    <property type="match status" value="1"/>
</dbReference>
<comment type="caution">
    <text evidence="5">The sequence shown here is derived from an EMBL/GenBank/DDBJ whole genome shotgun (WGS) entry which is preliminary data.</text>
</comment>
<dbReference type="OrthoDB" id="2732116at2"/>
<feature type="domain" description="HTH tetR-type" evidence="4">
    <location>
        <begin position="25"/>
        <end position="85"/>
    </location>
</feature>
<dbReference type="GO" id="GO:0000976">
    <property type="term" value="F:transcription cis-regulatory region binding"/>
    <property type="evidence" value="ECO:0007669"/>
    <property type="project" value="TreeGrafter"/>
</dbReference>
<evidence type="ECO:0000256" key="2">
    <source>
        <dbReference type="PROSITE-ProRule" id="PRU00335"/>
    </source>
</evidence>
<dbReference type="PANTHER" id="PTHR30055">
    <property type="entry name" value="HTH-TYPE TRANSCRIPTIONAL REGULATOR RUTR"/>
    <property type="match status" value="1"/>
</dbReference>
<evidence type="ECO:0000313" key="5">
    <source>
        <dbReference type="EMBL" id="RAQ97541.1"/>
    </source>
</evidence>
<dbReference type="EMBL" id="MCIF01000002">
    <property type="protein sequence ID" value="RAQ97541.1"/>
    <property type="molecule type" value="Genomic_DNA"/>
</dbReference>
<feature type="compositionally biased region" description="Basic and acidic residues" evidence="3">
    <location>
        <begin position="10"/>
        <end position="24"/>
    </location>
</feature>
<evidence type="ECO:0000256" key="1">
    <source>
        <dbReference type="ARBA" id="ARBA00023125"/>
    </source>
</evidence>
<dbReference type="RefSeq" id="WP_112432002.1">
    <property type="nucleotide sequence ID" value="NZ_MCIF01000002.1"/>
</dbReference>